<dbReference type="Gene3D" id="1.20.1280.50">
    <property type="match status" value="1"/>
</dbReference>
<gene>
    <name evidence="1" type="ORF">JR316_001717</name>
</gene>
<dbReference type="EMBL" id="JAFIQS010000002">
    <property type="protein sequence ID" value="KAG5172220.1"/>
    <property type="molecule type" value="Genomic_DNA"/>
</dbReference>
<organism evidence="1">
    <name type="scientific">Psilocybe cubensis</name>
    <name type="common">Psychedelic mushroom</name>
    <name type="synonym">Stropharia cubensis</name>
    <dbReference type="NCBI Taxonomy" id="181762"/>
    <lineage>
        <taxon>Eukaryota</taxon>
        <taxon>Fungi</taxon>
        <taxon>Dikarya</taxon>
        <taxon>Basidiomycota</taxon>
        <taxon>Agaricomycotina</taxon>
        <taxon>Agaricomycetes</taxon>
        <taxon>Agaricomycetidae</taxon>
        <taxon>Agaricales</taxon>
        <taxon>Agaricineae</taxon>
        <taxon>Strophariaceae</taxon>
        <taxon>Psilocybe</taxon>
    </lineage>
</organism>
<accession>A0A8H8CNW0</accession>
<comment type="caution">
    <text evidence="1">The sequence shown here is derived from an EMBL/GenBank/DDBJ whole genome shotgun (WGS) entry which is preliminary data.</text>
</comment>
<dbReference type="AlphaFoldDB" id="A0A8H8CNW0"/>
<sequence length="690" mass="78884">MDITDSMMHPEPDPNHALDALLTNNDEPSKQAVKEVHRLLVKPKQERELLDERIKLLETQLEKLKLKRITVDGTITRYNTIVSPIRRIPTDILREIFLRCLENTRNPYISAMEAPVLLTHVCRSWRAIALSSPLLWARVHIEFSNDDLVPDIIEDQIVEDEFLEYVMPRMSKSRVIEILQRRCEALEEWLRRSGACPLSFSLHYLKTQIAPVEPATTGQVNLQHSDLTHRLFNALLNESSRWSNVELSMPMDTYYALSEGFAQINFNNLVTLRVSSHGNWRWNRRRPQVNPPPSEIIAPNLQRYSFGMPQTVLQKVASPWTTLTFLSLHSAIPLSEASAILTKCSQLVHFKATLTTVHMDWIHGTHSRSRPIVYRYANLPELRALYITDQADDVLENGFFASIFAPQLSILSYYSDHSSVRFHDPALTAANLQNITQNIAQNLTQAFGHNPIHQMFAQHTTHTYQKPPICALLLKSTKLKTMILDVIGYTSSEILDVFYSASSVQRLIYGCRRTPREREHLLYEYEELDDLLTPYPIGRDLYSPTQWTFRDAFIGSENNPCTLPILPNLETLVVRSRISALSDQNLLDFIIGRMDPSPLSPFSPLKKVKVKFARKRQVDVQEGVLKYAAEKGIARKVQLDLDYSPPSFSESANLANSAISMGVKQRTNEWNYDRADEELTSIAIAKEAAK</sequence>
<dbReference type="OrthoDB" id="3365698at2759"/>
<proteinExistence type="predicted"/>
<name>A0A8H8CNW0_PSICU</name>
<protein>
    <recommendedName>
        <fullName evidence="2">F-box domain-containing protein</fullName>
    </recommendedName>
</protein>
<evidence type="ECO:0008006" key="2">
    <source>
        <dbReference type="Google" id="ProtNLM"/>
    </source>
</evidence>
<evidence type="ECO:0000313" key="1">
    <source>
        <dbReference type="EMBL" id="KAG5172220.1"/>
    </source>
</evidence>
<reference evidence="1" key="1">
    <citation type="submission" date="2021-02" db="EMBL/GenBank/DDBJ databases">
        <title>Psilocybe cubensis genome.</title>
        <authorList>
            <person name="Mckernan K.J."/>
            <person name="Crawford S."/>
            <person name="Trippe A."/>
            <person name="Kane L.T."/>
            <person name="Mclaughlin S."/>
        </authorList>
    </citation>
    <scope>NUCLEOTIDE SEQUENCE [LARGE SCALE GENOMIC DNA]</scope>
    <source>
        <strain evidence="1">MGC-MH-2018</strain>
    </source>
</reference>